<reference evidence="3" key="1">
    <citation type="journal article" date="2020" name="Fungal Divers.">
        <title>Resolving the Mortierellaceae phylogeny through synthesis of multi-gene phylogenetics and phylogenomics.</title>
        <authorList>
            <person name="Vandepol N."/>
            <person name="Liber J."/>
            <person name="Desiro A."/>
            <person name="Na H."/>
            <person name="Kennedy M."/>
            <person name="Barry K."/>
            <person name="Grigoriev I.V."/>
            <person name="Miller A.N."/>
            <person name="O'Donnell K."/>
            <person name="Stajich J.E."/>
            <person name="Bonito G."/>
        </authorList>
    </citation>
    <scope>NUCLEOTIDE SEQUENCE</scope>
    <source>
        <strain evidence="3">KOD1015</strain>
    </source>
</reference>
<name>A0A9P6KHP9_9FUNG</name>
<dbReference type="Proteomes" id="UP000780801">
    <property type="component" value="Unassembled WGS sequence"/>
</dbReference>
<evidence type="ECO:0000256" key="2">
    <source>
        <dbReference type="SAM" id="Phobius"/>
    </source>
</evidence>
<keyword evidence="2" id="KW-1133">Transmembrane helix</keyword>
<organism evidence="3 4">
    <name type="scientific">Lunasporangiospora selenospora</name>
    <dbReference type="NCBI Taxonomy" id="979761"/>
    <lineage>
        <taxon>Eukaryota</taxon>
        <taxon>Fungi</taxon>
        <taxon>Fungi incertae sedis</taxon>
        <taxon>Mucoromycota</taxon>
        <taxon>Mortierellomycotina</taxon>
        <taxon>Mortierellomycetes</taxon>
        <taxon>Mortierellales</taxon>
        <taxon>Mortierellaceae</taxon>
        <taxon>Lunasporangiospora</taxon>
    </lineage>
</organism>
<dbReference type="EMBL" id="JAABOA010000247">
    <property type="protein sequence ID" value="KAF9585132.1"/>
    <property type="molecule type" value="Genomic_DNA"/>
</dbReference>
<keyword evidence="2" id="KW-0812">Transmembrane</keyword>
<comment type="caution">
    <text evidence="3">The sequence shown here is derived from an EMBL/GenBank/DDBJ whole genome shotgun (WGS) entry which is preliminary data.</text>
</comment>
<dbReference type="AlphaFoldDB" id="A0A9P6KHP9"/>
<feature type="transmembrane region" description="Helical" evidence="2">
    <location>
        <begin position="43"/>
        <end position="62"/>
    </location>
</feature>
<evidence type="ECO:0000313" key="3">
    <source>
        <dbReference type="EMBL" id="KAF9585132.1"/>
    </source>
</evidence>
<sequence>MSEHHFDFPADTKQNPTPLGALISQSYRNEALKKKQSRQRKRIALSLLSLILIGLAYFGFFYPPTRDYLDNFLHKKSSGLDQDWQSRFDAKQETLSKDRTKVKWDGPSSFLTKAQRFNLIVDGGKITGSVAVKKEPIDQVKLRFQGFIYYDNVPTKETPVLVHNYVEDEDILHRGLRIKIRETDAEFTATIHLEEEGDDGSGTKKPVKAHLWFVIVFPEHYTTYDELSIKVKPASGESIDIGFLQTLGLEFAKVDLGAPCGSIEIDGSLITENLDTFSQSTTNINEVAPPPGKTISIFSKALSDELSLNILTGPVDKGSTKVNKVVASSARSGVQVNVKPDPNLRINSDLKFAPIDLKAYSAKGTISSRITLADESQVLSFDAKTISGSVLASISDDFSGKLDLNSEIQEMGFTPKDGSKSEIVLQKETSTRILATKSLSSSPEVGRGKINLFTRRGEAKVFFV</sequence>
<proteinExistence type="predicted"/>
<evidence type="ECO:0000313" key="4">
    <source>
        <dbReference type="Proteomes" id="UP000780801"/>
    </source>
</evidence>
<feature type="region of interest" description="Disordered" evidence="1">
    <location>
        <begin position="1"/>
        <end position="20"/>
    </location>
</feature>
<keyword evidence="4" id="KW-1185">Reference proteome</keyword>
<evidence type="ECO:0008006" key="5">
    <source>
        <dbReference type="Google" id="ProtNLM"/>
    </source>
</evidence>
<accession>A0A9P6KHP9</accession>
<keyword evidence="2" id="KW-0472">Membrane</keyword>
<gene>
    <name evidence="3" type="ORF">BGW38_003760</name>
</gene>
<evidence type="ECO:0000256" key="1">
    <source>
        <dbReference type="SAM" id="MobiDB-lite"/>
    </source>
</evidence>
<feature type="compositionally biased region" description="Basic and acidic residues" evidence="1">
    <location>
        <begin position="1"/>
        <end position="10"/>
    </location>
</feature>
<protein>
    <recommendedName>
        <fullName evidence="5">Adhesin</fullName>
    </recommendedName>
</protein>
<dbReference type="OrthoDB" id="2370519at2759"/>